<sequence>MQTGSVHSDASQDILLSAGSGRQEDHAVSAQGRLHALLDEAVAYDAAAFDEDLPVDGGDLVEWFALWRLDARAALADRKGAR</sequence>
<dbReference type="EMBL" id="JABEQG010000058">
    <property type="protein sequence ID" value="MBB2158108.1"/>
    <property type="molecule type" value="Genomic_DNA"/>
</dbReference>
<evidence type="ECO:0000313" key="2">
    <source>
        <dbReference type="Proteomes" id="UP000550787"/>
    </source>
</evidence>
<gene>
    <name evidence="1" type="ORF">HLH33_17705</name>
</gene>
<protein>
    <submittedName>
        <fullName evidence="1">Uncharacterized protein</fullName>
    </submittedName>
</protein>
<evidence type="ECO:0000313" key="1">
    <source>
        <dbReference type="EMBL" id="MBB2158108.1"/>
    </source>
</evidence>
<dbReference type="AlphaFoldDB" id="A0A7W4I8A4"/>
<organism evidence="1 2">
    <name type="scientific">Gluconacetobacter diazotrophicus</name>
    <name type="common">Acetobacter diazotrophicus</name>
    <dbReference type="NCBI Taxonomy" id="33996"/>
    <lineage>
        <taxon>Bacteria</taxon>
        <taxon>Pseudomonadati</taxon>
        <taxon>Pseudomonadota</taxon>
        <taxon>Alphaproteobacteria</taxon>
        <taxon>Acetobacterales</taxon>
        <taxon>Acetobacteraceae</taxon>
        <taxon>Gluconacetobacter</taxon>
    </lineage>
</organism>
<reference evidence="1 2" key="1">
    <citation type="submission" date="2020-04" db="EMBL/GenBank/DDBJ databases">
        <title>Description of novel Gluconacetobacter.</title>
        <authorList>
            <person name="Sombolestani A."/>
        </authorList>
    </citation>
    <scope>NUCLEOTIDE SEQUENCE [LARGE SCALE GENOMIC DNA]</scope>
    <source>
        <strain evidence="1 2">LMG 7603</strain>
    </source>
</reference>
<proteinExistence type="predicted"/>
<comment type="caution">
    <text evidence="1">The sequence shown here is derived from an EMBL/GenBank/DDBJ whole genome shotgun (WGS) entry which is preliminary data.</text>
</comment>
<name>A0A7W4I8A4_GLUDI</name>
<accession>A0A7W4I8A4</accession>
<dbReference type="Proteomes" id="UP000550787">
    <property type="component" value="Unassembled WGS sequence"/>
</dbReference>
<dbReference type="RefSeq" id="WP_183116552.1">
    <property type="nucleotide sequence ID" value="NZ_JABEQG010000058.1"/>
</dbReference>